<comment type="caution">
    <text evidence="1">The sequence shown here is derived from an EMBL/GenBank/DDBJ whole genome shotgun (WGS) entry which is preliminary data.</text>
</comment>
<dbReference type="RefSeq" id="WP_188907100.1">
    <property type="nucleotide sequence ID" value="NZ_BMIQ01000001.1"/>
</dbReference>
<keyword evidence="2" id="KW-1185">Reference proteome</keyword>
<organism evidence="1 2">
    <name type="scientific">Aureimonas endophytica</name>
    <dbReference type="NCBI Taxonomy" id="2027858"/>
    <lineage>
        <taxon>Bacteria</taxon>
        <taxon>Pseudomonadati</taxon>
        <taxon>Pseudomonadota</taxon>
        <taxon>Alphaproteobacteria</taxon>
        <taxon>Hyphomicrobiales</taxon>
        <taxon>Aurantimonadaceae</taxon>
        <taxon>Aureimonas</taxon>
    </lineage>
</organism>
<name>A0A917E299_9HYPH</name>
<accession>A0A917E299</accession>
<evidence type="ECO:0000313" key="1">
    <source>
        <dbReference type="EMBL" id="GGD93434.1"/>
    </source>
</evidence>
<protein>
    <submittedName>
        <fullName evidence="1">Uncharacterized protein</fullName>
    </submittedName>
</protein>
<dbReference type="AlphaFoldDB" id="A0A917E299"/>
<sequence>MPTFELQDPSGRRFEVDAPDQTSAISAFQKFQAGEENGAGGAIPPPPPGFVLDHQANGAIPPPPPGFVIDGQQRAPGHDDGGLETGRAAILGATDGATFGFGDEIAAGLGYLLDKLPGERGRSYDELLSTARGAQKQAEEEHPYVYTAGQIGGGLAAAAPIAGAGIVGGAARSLPARLAISSGTGAAAGAVQGFGSGEGGLENRSWEALKGAGWGLGMGAAAIPAGAAIGKGLNAAADLIASRGSTLGRSSQDLLRRTLADEGLTLEEAGRRASVMGPDAMLADTTDGLRYRAEQIAQSDNPGRSSVIGALRDRSATAGDRINSAYDDVLGQRPNVKAELDRMSSEQKTRADALYGQARAENAPVDVSPVLKAIDDQLLTPAERIAGAPDLPDDAVDASLRWVRSHLSNGDVQRTGIDKLDKLERRVRAKASAEFKTGHSDTGSALANVGRILRDQMKASSPVYKQARETFADDAAVQDAFEKGQSIFARKTHPDFLAAEVADMSEAERNALRLGTRAAVDQAMGSVRNGSLKGRQLLDADWNERKILAVLGEDDGRRLINALQGEQAMAETVGQALGNSATSRRMDNPFRVQQRTEQDKAVPGIVRSLANLKFGDAVFRGVEYGKDALERRSADAMARELGPFLTATGQTREQRIMEALGVGANRDAVAREAQKRKAIAEALLRGGALAVAPQLHQ</sequence>
<gene>
    <name evidence="1" type="ORF">GCM10011390_10260</name>
</gene>
<reference evidence="1" key="1">
    <citation type="journal article" date="2014" name="Int. J. Syst. Evol. Microbiol.">
        <title>Complete genome sequence of Corynebacterium casei LMG S-19264T (=DSM 44701T), isolated from a smear-ripened cheese.</title>
        <authorList>
            <consortium name="US DOE Joint Genome Institute (JGI-PGF)"/>
            <person name="Walter F."/>
            <person name="Albersmeier A."/>
            <person name="Kalinowski J."/>
            <person name="Ruckert C."/>
        </authorList>
    </citation>
    <scope>NUCLEOTIDE SEQUENCE</scope>
    <source>
        <strain evidence="1">CGMCC 1.15367</strain>
    </source>
</reference>
<reference evidence="1" key="2">
    <citation type="submission" date="2020-09" db="EMBL/GenBank/DDBJ databases">
        <authorList>
            <person name="Sun Q."/>
            <person name="Zhou Y."/>
        </authorList>
    </citation>
    <scope>NUCLEOTIDE SEQUENCE</scope>
    <source>
        <strain evidence="1">CGMCC 1.15367</strain>
    </source>
</reference>
<dbReference type="EMBL" id="BMIQ01000001">
    <property type="protein sequence ID" value="GGD93434.1"/>
    <property type="molecule type" value="Genomic_DNA"/>
</dbReference>
<proteinExistence type="predicted"/>
<evidence type="ECO:0000313" key="2">
    <source>
        <dbReference type="Proteomes" id="UP000644699"/>
    </source>
</evidence>
<dbReference type="Proteomes" id="UP000644699">
    <property type="component" value="Unassembled WGS sequence"/>
</dbReference>